<geneLocation type="nucleomorph" evidence="1"/>
<reference evidence="1" key="1">
    <citation type="journal article" date="2015" name="Genome Biol. Evol.">
        <title>Nucleomorph Genome Sequences of Two Chlorarachniophytes, Amorphochlora amoebiformis and Lotharella vacuolata.</title>
        <authorList>
            <person name="Suzuki S."/>
            <person name="Shirato S."/>
            <person name="Hirakawa Y."/>
            <person name="Ishida K."/>
        </authorList>
    </citation>
    <scope>NUCLEOTIDE SEQUENCE</scope>
    <source>
        <strain evidence="1">CCMP2058</strain>
    </source>
</reference>
<dbReference type="SMR" id="A0A0H5BIR5"/>
<protein>
    <submittedName>
        <fullName evidence="1">Uncharacterized protein</fullName>
    </submittedName>
</protein>
<keyword evidence="1" id="KW-0542">Nucleomorph</keyword>
<name>A0A0H5BIR5_9EUKA</name>
<organism evidence="1">
    <name type="scientific">Amorphochlora amoebiformis</name>
    <dbReference type="NCBI Taxonomy" id="1561963"/>
    <lineage>
        <taxon>Eukaryota</taxon>
        <taxon>Sar</taxon>
        <taxon>Rhizaria</taxon>
        <taxon>Cercozoa</taxon>
        <taxon>Chlorarachniophyceae</taxon>
        <taxon>Amorphochlora</taxon>
    </lineage>
</organism>
<proteinExistence type="predicted"/>
<dbReference type="EMBL" id="AB996604">
    <property type="protein sequence ID" value="BAS01938.1"/>
    <property type="molecule type" value="Genomic_DNA"/>
</dbReference>
<evidence type="ECO:0000313" key="1">
    <source>
        <dbReference type="EMBL" id="BAS01938.1"/>
    </source>
</evidence>
<accession>A0A0H5BIR5</accession>
<sequence length="197" mass="24159">MYQFKLIRYRIYVLNEINTIWNPVLNFFFLLKKNYFLIGKKTAVEIKNQLISELLALKVIIKKYPMKINKLNKQQWVKNYNKNNRLELIMFYTNSLQSSRLRKLIFTLKEKYYIDAYYDKTRATFHMISPVKLIMQLQKKLVLLYKEQPISSLFYRYKDTNQLYNTTKSQVKIKERKMIHIKSSKLHERYKKNLINF</sequence>
<dbReference type="AlphaFoldDB" id="A0A0H5BIR5"/>